<dbReference type="EMBL" id="JACVFC010000001">
    <property type="protein sequence ID" value="MBC9931705.1"/>
    <property type="molecule type" value="Genomic_DNA"/>
</dbReference>
<evidence type="ECO:0000256" key="5">
    <source>
        <dbReference type="ARBA" id="ARBA00023136"/>
    </source>
</evidence>
<protein>
    <submittedName>
        <fullName evidence="7">AI-2E family transporter</fullName>
    </submittedName>
</protein>
<feature type="transmembrane region" description="Helical" evidence="6">
    <location>
        <begin position="295"/>
        <end position="328"/>
    </location>
</feature>
<feature type="transmembrane region" description="Helical" evidence="6">
    <location>
        <begin position="253"/>
        <end position="275"/>
    </location>
</feature>
<dbReference type="Pfam" id="PF01594">
    <property type="entry name" value="AI-2E_transport"/>
    <property type="match status" value="1"/>
</dbReference>
<evidence type="ECO:0000313" key="7">
    <source>
        <dbReference type="EMBL" id="MBC9931705.1"/>
    </source>
</evidence>
<evidence type="ECO:0000256" key="3">
    <source>
        <dbReference type="ARBA" id="ARBA00022692"/>
    </source>
</evidence>
<feature type="transmembrane region" description="Helical" evidence="6">
    <location>
        <begin position="140"/>
        <end position="162"/>
    </location>
</feature>
<sequence length="361" mass="40260">MSYLDNDRLKQIGFLLLILFLALLLFKELYTFFPGFLGAITLYVICRKWMYRLVEVRKWKKSLAAALLMTASFLIILLPIGALVNMLSSRIAYAAAHSGELVNKARDFNEKLHQEIGVDLLSTQQLQKIQDGVTAFLPGFLGATFNTLTAIAIMYFILYFMLVNGRKMEETLYEYIPLRDENVERLGREFNTLVFANALGIPLIAVIQGVVSLIGYLVFGVPQPFFWFVITCFTAMLPVIGAAAVYVPMGVYLLAVGNIWQGIAILVYGFGVVGISDNISRLLLAKKIADVHPLITIFGVIIGVNLFGFIGLIFGPLLISMFILLLEIYSNEYLVKRRDRKRHLQPGTTAAGGGPATDQRK</sequence>
<evidence type="ECO:0000256" key="6">
    <source>
        <dbReference type="SAM" id="Phobius"/>
    </source>
</evidence>
<dbReference type="PANTHER" id="PTHR21716">
    <property type="entry name" value="TRANSMEMBRANE PROTEIN"/>
    <property type="match status" value="1"/>
</dbReference>
<keyword evidence="4 6" id="KW-1133">Transmembrane helix</keyword>
<dbReference type="PANTHER" id="PTHR21716:SF4">
    <property type="entry name" value="TRANSMEMBRANE PROTEIN 245"/>
    <property type="match status" value="1"/>
</dbReference>
<feature type="transmembrane region" description="Helical" evidence="6">
    <location>
        <begin position="63"/>
        <end position="84"/>
    </location>
</feature>
<keyword evidence="8" id="KW-1185">Reference proteome</keyword>
<keyword evidence="3 6" id="KW-0812">Transmembrane</keyword>
<organism evidence="7 8">
    <name type="scientific">Chitinophaga qingshengii</name>
    <dbReference type="NCBI Taxonomy" id="1569794"/>
    <lineage>
        <taxon>Bacteria</taxon>
        <taxon>Pseudomonadati</taxon>
        <taxon>Bacteroidota</taxon>
        <taxon>Chitinophagia</taxon>
        <taxon>Chitinophagales</taxon>
        <taxon>Chitinophagaceae</taxon>
        <taxon>Chitinophaga</taxon>
    </lineage>
</organism>
<dbReference type="RefSeq" id="WP_188088715.1">
    <property type="nucleotide sequence ID" value="NZ_JACVFC010000001.1"/>
</dbReference>
<feature type="transmembrane region" description="Helical" evidence="6">
    <location>
        <begin position="194"/>
        <end position="219"/>
    </location>
</feature>
<evidence type="ECO:0000256" key="1">
    <source>
        <dbReference type="ARBA" id="ARBA00004141"/>
    </source>
</evidence>
<comment type="subcellular location">
    <subcellularLocation>
        <location evidence="1">Membrane</location>
        <topology evidence="1">Multi-pass membrane protein</topology>
    </subcellularLocation>
</comment>
<proteinExistence type="inferred from homology"/>
<dbReference type="Proteomes" id="UP000659124">
    <property type="component" value="Unassembled WGS sequence"/>
</dbReference>
<feature type="transmembrane region" description="Helical" evidence="6">
    <location>
        <begin position="225"/>
        <end position="246"/>
    </location>
</feature>
<feature type="transmembrane region" description="Helical" evidence="6">
    <location>
        <begin position="32"/>
        <end position="51"/>
    </location>
</feature>
<comment type="similarity">
    <text evidence="2">Belongs to the autoinducer-2 exporter (AI-2E) (TC 2.A.86) family.</text>
</comment>
<evidence type="ECO:0000256" key="4">
    <source>
        <dbReference type="ARBA" id="ARBA00022989"/>
    </source>
</evidence>
<evidence type="ECO:0000313" key="8">
    <source>
        <dbReference type="Proteomes" id="UP000659124"/>
    </source>
</evidence>
<accession>A0ABR7TPY2</accession>
<comment type="caution">
    <text evidence="7">The sequence shown here is derived from an EMBL/GenBank/DDBJ whole genome shotgun (WGS) entry which is preliminary data.</text>
</comment>
<reference evidence="7 8" key="1">
    <citation type="submission" date="2020-09" db="EMBL/GenBank/DDBJ databases">
        <title>Genome sequences of type strains of Chitinophaga qingshengii and Chitinophaga varians.</title>
        <authorList>
            <person name="Kittiwongwattana C."/>
        </authorList>
    </citation>
    <scope>NUCLEOTIDE SEQUENCE [LARGE SCALE GENOMIC DNA]</scope>
    <source>
        <strain evidence="7 8">JCM 30026</strain>
    </source>
</reference>
<dbReference type="InterPro" id="IPR002549">
    <property type="entry name" value="AI-2E-like"/>
</dbReference>
<feature type="transmembrane region" description="Helical" evidence="6">
    <location>
        <begin position="9"/>
        <end position="26"/>
    </location>
</feature>
<evidence type="ECO:0000256" key="2">
    <source>
        <dbReference type="ARBA" id="ARBA00009773"/>
    </source>
</evidence>
<gene>
    <name evidence="7" type="ORF">ICL07_15065</name>
</gene>
<keyword evidence="5 6" id="KW-0472">Membrane</keyword>
<name>A0ABR7TPY2_9BACT</name>